<accession>A0A846N2R7</accession>
<keyword evidence="3" id="KW-1185">Reference proteome</keyword>
<dbReference type="RefSeq" id="WP_344098996.1">
    <property type="nucleotide sequence ID" value="NZ_BAAADC010000001.1"/>
</dbReference>
<dbReference type="Proteomes" id="UP000570514">
    <property type="component" value="Unassembled WGS sequence"/>
</dbReference>
<gene>
    <name evidence="2" type="ORF">FHS83_003546</name>
</gene>
<name>A0A846N2R7_9PROT</name>
<dbReference type="EMBL" id="JAASRM010000001">
    <property type="protein sequence ID" value="NIK90228.1"/>
    <property type="molecule type" value="Genomic_DNA"/>
</dbReference>
<organism evidence="2 3">
    <name type="scientific">Rhizomicrobium palustre</name>
    <dbReference type="NCBI Taxonomy" id="189966"/>
    <lineage>
        <taxon>Bacteria</taxon>
        <taxon>Pseudomonadati</taxon>
        <taxon>Pseudomonadota</taxon>
        <taxon>Alphaproteobacteria</taxon>
        <taxon>Micropepsales</taxon>
        <taxon>Micropepsaceae</taxon>
        <taxon>Rhizomicrobium</taxon>
    </lineage>
</organism>
<evidence type="ECO:0000256" key="1">
    <source>
        <dbReference type="SAM" id="Phobius"/>
    </source>
</evidence>
<keyword evidence="1" id="KW-0812">Transmembrane</keyword>
<keyword evidence="1" id="KW-1133">Transmembrane helix</keyword>
<protein>
    <submittedName>
        <fullName evidence="2">Uncharacterized protein</fullName>
    </submittedName>
</protein>
<feature type="transmembrane region" description="Helical" evidence="1">
    <location>
        <begin position="44"/>
        <end position="62"/>
    </location>
</feature>
<sequence>MGELITVASCCLLRSWLVNPWGNAMNELSQFLDGLMLFFRTGFNQVNAYLGLIIALIASFQLSNWRKLWEAALAALIFHILALALAPVVDHGAPLRMPAILDPGVLRNWLAIYVGYIILIAVFFFLRTRLLKPVVAHH</sequence>
<evidence type="ECO:0000313" key="3">
    <source>
        <dbReference type="Proteomes" id="UP000570514"/>
    </source>
</evidence>
<proteinExistence type="predicted"/>
<keyword evidence="1" id="KW-0472">Membrane</keyword>
<feature type="transmembrane region" description="Helical" evidence="1">
    <location>
        <begin position="69"/>
        <end position="89"/>
    </location>
</feature>
<dbReference type="AlphaFoldDB" id="A0A846N2R7"/>
<evidence type="ECO:0000313" key="2">
    <source>
        <dbReference type="EMBL" id="NIK90228.1"/>
    </source>
</evidence>
<comment type="caution">
    <text evidence="2">The sequence shown here is derived from an EMBL/GenBank/DDBJ whole genome shotgun (WGS) entry which is preliminary data.</text>
</comment>
<reference evidence="2 3" key="1">
    <citation type="submission" date="2020-03" db="EMBL/GenBank/DDBJ databases">
        <title>Genomic Encyclopedia of Type Strains, Phase IV (KMG-IV): sequencing the most valuable type-strain genomes for metagenomic binning, comparative biology and taxonomic classification.</title>
        <authorList>
            <person name="Goeker M."/>
        </authorList>
    </citation>
    <scope>NUCLEOTIDE SEQUENCE [LARGE SCALE GENOMIC DNA]</scope>
    <source>
        <strain evidence="2 3">DSM 19867</strain>
    </source>
</reference>
<feature type="transmembrane region" description="Helical" evidence="1">
    <location>
        <begin position="109"/>
        <end position="126"/>
    </location>
</feature>